<evidence type="ECO:0000313" key="3">
    <source>
        <dbReference type="EMBL" id="MXO85822.1"/>
    </source>
</evidence>
<dbReference type="RefSeq" id="WP_160682177.1">
    <property type="nucleotide sequence ID" value="NZ_WTYW01000001.1"/>
</dbReference>
<feature type="signal peptide" evidence="1">
    <location>
        <begin position="1"/>
        <end position="21"/>
    </location>
</feature>
<name>A0A844ZF13_9SPHN</name>
<feature type="domain" description="Ice-binding protein C-terminal" evidence="2">
    <location>
        <begin position="187"/>
        <end position="212"/>
    </location>
</feature>
<dbReference type="EMBL" id="WTYW01000001">
    <property type="protein sequence ID" value="MXO85822.1"/>
    <property type="molecule type" value="Genomic_DNA"/>
</dbReference>
<comment type="caution">
    <text evidence="3">The sequence shown here is derived from an EMBL/GenBank/DDBJ whole genome shotgun (WGS) entry which is preliminary data.</text>
</comment>
<evidence type="ECO:0000256" key="1">
    <source>
        <dbReference type="SAM" id="SignalP"/>
    </source>
</evidence>
<keyword evidence="1" id="KW-0732">Signal</keyword>
<dbReference type="AlphaFoldDB" id="A0A844ZF13"/>
<evidence type="ECO:0000259" key="2">
    <source>
        <dbReference type="Pfam" id="PF07589"/>
    </source>
</evidence>
<gene>
    <name evidence="3" type="ORF">GRI38_07225</name>
</gene>
<organism evidence="3 4">
    <name type="scientific">Parapontixanthobacter aurantiacus</name>
    <dbReference type="NCBI Taxonomy" id="1463599"/>
    <lineage>
        <taxon>Bacteria</taxon>
        <taxon>Pseudomonadati</taxon>
        <taxon>Pseudomonadota</taxon>
        <taxon>Alphaproteobacteria</taxon>
        <taxon>Sphingomonadales</taxon>
        <taxon>Erythrobacteraceae</taxon>
        <taxon>Parapontixanthobacter</taxon>
    </lineage>
</organism>
<dbReference type="NCBIfam" id="NF035944">
    <property type="entry name" value="PEPxxWA-CTERM"/>
    <property type="match status" value="1"/>
</dbReference>
<keyword evidence="4" id="KW-1185">Reference proteome</keyword>
<dbReference type="OrthoDB" id="7452696at2"/>
<sequence length="221" mass="22586">MKSLKILAVPALLAATGLASAASAATIIDCTGTSCVNTDENVILNDGTDQTVVTGETNQSATGVTFTSSTDLLDVNNGQSSLTATDGLLNSLSFQLEDGATFQTASFNLAPLTGNNANEATSVIFTFSTGEMQEFALSGNGNNFFGVTADPGEALTGISFTTLPGGNGIDSFRQLRLGGIATTPTGAVPEPSTWALMLLGFGFVGGAMRARKQKQPVVKFA</sequence>
<dbReference type="Proteomes" id="UP000433104">
    <property type="component" value="Unassembled WGS sequence"/>
</dbReference>
<reference evidence="3 4" key="1">
    <citation type="submission" date="2019-12" db="EMBL/GenBank/DDBJ databases">
        <title>Genomic-based taxomic classification of the family Erythrobacteraceae.</title>
        <authorList>
            <person name="Xu L."/>
        </authorList>
    </citation>
    <scope>NUCLEOTIDE SEQUENCE [LARGE SCALE GENOMIC DNA]</scope>
    <source>
        <strain evidence="3 4">MCCC 1A09962</strain>
    </source>
</reference>
<accession>A0A844ZF13</accession>
<evidence type="ECO:0000313" key="4">
    <source>
        <dbReference type="Proteomes" id="UP000433104"/>
    </source>
</evidence>
<dbReference type="Pfam" id="PF07589">
    <property type="entry name" value="PEP-CTERM"/>
    <property type="match status" value="1"/>
</dbReference>
<feature type="chain" id="PRO_5032976157" evidence="1">
    <location>
        <begin position="22"/>
        <end position="221"/>
    </location>
</feature>
<proteinExistence type="predicted"/>
<dbReference type="InterPro" id="IPR013424">
    <property type="entry name" value="Ice-binding_C"/>
</dbReference>
<protein>
    <submittedName>
        <fullName evidence="3">PEPxxWA-CTERM sorting domain-containing protein</fullName>
    </submittedName>
</protein>
<dbReference type="NCBIfam" id="TIGR02595">
    <property type="entry name" value="PEP_CTERM"/>
    <property type="match status" value="1"/>
</dbReference>